<dbReference type="EMBL" id="CM000578">
    <property type="protein sequence ID" value="EWG36990.1"/>
    <property type="molecule type" value="Genomic_DNA"/>
</dbReference>
<accession>W7LNC8</accession>
<sequence length="97" mass="10629">MPQTAPQSLRARQDRELGSQGAKNQVQSTVHKVPLESGYIQLLTGETRMAGKGTWKDEAQHARDMGLSEERQGDARHAAVGITTTMKIVNQMQGPTE</sequence>
<keyword evidence="3" id="KW-1185">Reference proteome</keyword>
<dbReference type="EMBL" id="DS022242">
    <property type="protein sequence ID" value="EWG36990.1"/>
    <property type="molecule type" value="Genomic_DNA"/>
</dbReference>
<organism evidence="2 3">
    <name type="scientific">Gibberella moniliformis (strain M3125 / FGSC 7600)</name>
    <name type="common">Maize ear and stalk rot fungus</name>
    <name type="synonym">Fusarium verticillioides</name>
    <dbReference type="NCBI Taxonomy" id="334819"/>
    <lineage>
        <taxon>Eukaryota</taxon>
        <taxon>Fungi</taxon>
        <taxon>Dikarya</taxon>
        <taxon>Ascomycota</taxon>
        <taxon>Pezizomycotina</taxon>
        <taxon>Sordariomycetes</taxon>
        <taxon>Hypocreomycetidae</taxon>
        <taxon>Hypocreales</taxon>
        <taxon>Nectriaceae</taxon>
        <taxon>Fusarium</taxon>
        <taxon>Fusarium fujikuroi species complex</taxon>
    </lineage>
</organism>
<dbReference type="GeneID" id="30071613"/>
<dbReference type="RefSeq" id="XP_018743181.1">
    <property type="nucleotide sequence ID" value="XM_018903708.1"/>
</dbReference>
<feature type="compositionally biased region" description="Polar residues" evidence="1">
    <location>
        <begin position="21"/>
        <end position="30"/>
    </location>
</feature>
<dbReference type="Proteomes" id="UP000009096">
    <property type="component" value="Chromosome 1"/>
</dbReference>
<evidence type="ECO:0000313" key="3">
    <source>
        <dbReference type="Proteomes" id="UP000009096"/>
    </source>
</evidence>
<gene>
    <name evidence="2" type="ORF">FVEG_14737</name>
</gene>
<dbReference type="AlphaFoldDB" id="W7LNC8"/>
<evidence type="ECO:0000313" key="2">
    <source>
        <dbReference type="EMBL" id="EWG36990.1"/>
    </source>
</evidence>
<name>W7LNC8_GIBM7</name>
<protein>
    <submittedName>
        <fullName evidence="2">Uncharacterized protein</fullName>
    </submittedName>
</protein>
<reference evidence="2 3" key="1">
    <citation type="journal article" date="2010" name="Nature">
        <title>Comparative genomics reveals mobile pathogenicity chromosomes in Fusarium.</title>
        <authorList>
            <person name="Ma L.J."/>
            <person name="van der Does H.C."/>
            <person name="Borkovich K.A."/>
            <person name="Coleman J.J."/>
            <person name="Daboussi M.J."/>
            <person name="Di Pietro A."/>
            <person name="Dufresne M."/>
            <person name="Freitag M."/>
            <person name="Grabherr M."/>
            <person name="Henrissat B."/>
            <person name="Houterman P.M."/>
            <person name="Kang S."/>
            <person name="Shim W.B."/>
            <person name="Woloshuk C."/>
            <person name="Xie X."/>
            <person name="Xu J.R."/>
            <person name="Antoniw J."/>
            <person name="Baker S.E."/>
            <person name="Bluhm B.H."/>
            <person name="Breakspear A."/>
            <person name="Brown D.W."/>
            <person name="Butchko R.A."/>
            <person name="Chapman S."/>
            <person name="Coulson R."/>
            <person name="Coutinho P.M."/>
            <person name="Danchin E.G."/>
            <person name="Diener A."/>
            <person name="Gale L.R."/>
            <person name="Gardiner D.M."/>
            <person name="Goff S."/>
            <person name="Hammond-Kosack K.E."/>
            <person name="Hilburn K."/>
            <person name="Hua-Van A."/>
            <person name="Jonkers W."/>
            <person name="Kazan K."/>
            <person name="Kodira C.D."/>
            <person name="Koehrsen M."/>
            <person name="Kumar L."/>
            <person name="Lee Y.H."/>
            <person name="Li L."/>
            <person name="Manners J.M."/>
            <person name="Miranda-Saavedra D."/>
            <person name="Mukherjee M."/>
            <person name="Park G."/>
            <person name="Park J."/>
            <person name="Park S.Y."/>
            <person name="Proctor R.H."/>
            <person name="Regev A."/>
            <person name="Ruiz-Roldan M.C."/>
            <person name="Sain D."/>
            <person name="Sakthikumar S."/>
            <person name="Sykes S."/>
            <person name="Schwartz D.C."/>
            <person name="Turgeon B.G."/>
            <person name="Wapinski I."/>
            <person name="Yoder O."/>
            <person name="Young S."/>
            <person name="Zeng Q."/>
            <person name="Zhou S."/>
            <person name="Galagan J."/>
            <person name="Cuomo C.A."/>
            <person name="Kistler H.C."/>
            <person name="Rep M."/>
        </authorList>
    </citation>
    <scope>NUCLEOTIDE SEQUENCE [LARGE SCALE GENOMIC DNA]</scope>
    <source>
        <strain evidence="3">M3125 / FGSC 7600</strain>
    </source>
</reference>
<proteinExistence type="predicted"/>
<dbReference type="VEuPathDB" id="FungiDB:FVEG_14737"/>
<dbReference type="KEGG" id="fvr:FVEG_14737"/>
<feature type="region of interest" description="Disordered" evidence="1">
    <location>
        <begin position="1"/>
        <end position="35"/>
    </location>
</feature>
<evidence type="ECO:0000256" key="1">
    <source>
        <dbReference type="SAM" id="MobiDB-lite"/>
    </source>
</evidence>